<dbReference type="SUPFAM" id="SSF111369">
    <property type="entry name" value="HlyD-like secretion proteins"/>
    <property type="match status" value="1"/>
</dbReference>
<dbReference type="AlphaFoldDB" id="A0A7M3MAH0"/>
<reference evidence="1 2" key="1">
    <citation type="submission" date="2018-06" db="EMBL/GenBank/DDBJ databases">
        <title>Complete genome of Desulfovibrio indonesiensis P37SLT.</title>
        <authorList>
            <person name="Crispim J.S."/>
            <person name="Vidigal P.M.P."/>
            <person name="Silva L.C.F."/>
            <person name="Laguardia C.N."/>
            <person name="Araujo L.C."/>
            <person name="Dias R.S."/>
            <person name="Sousa M.P."/>
            <person name="Paula S.O."/>
            <person name="Silva C."/>
        </authorList>
    </citation>
    <scope>NUCLEOTIDE SEQUENCE [LARGE SCALE GENOMIC DNA]</scope>
    <source>
        <strain evidence="1 2">P37SLT</strain>
    </source>
</reference>
<proteinExistence type="predicted"/>
<sequence length="66" mass="6962">MQIKPEINALVEGVHASEGSRVSPGQLLYILGAKTIQNELDSARAPMGVAVVCGLTMTTLLTRVVL</sequence>
<comment type="caution">
    <text evidence="1">The sequence shown here is derived from an EMBL/GenBank/DDBJ whole genome shotgun (WGS) entry which is preliminary data.</text>
</comment>
<dbReference type="EMBL" id="QMIE01000021">
    <property type="protein sequence ID" value="TVM14685.1"/>
    <property type="molecule type" value="Genomic_DNA"/>
</dbReference>
<evidence type="ECO:0000313" key="2">
    <source>
        <dbReference type="Proteomes" id="UP000448292"/>
    </source>
</evidence>
<dbReference type="Proteomes" id="UP000448292">
    <property type="component" value="Unassembled WGS sequence"/>
</dbReference>
<gene>
    <name evidence="1" type="ORF">DPQ33_16890</name>
</gene>
<accession>A0A7M3MAH0</accession>
<evidence type="ECO:0000313" key="1">
    <source>
        <dbReference type="EMBL" id="TVM14685.1"/>
    </source>
</evidence>
<dbReference type="OrthoDB" id="9806939at2"/>
<keyword evidence="2" id="KW-1185">Reference proteome</keyword>
<dbReference type="Gene3D" id="1.10.287.470">
    <property type="entry name" value="Helix hairpin bin"/>
    <property type="match status" value="1"/>
</dbReference>
<dbReference type="Gene3D" id="2.40.50.100">
    <property type="match status" value="1"/>
</dbReference>
<dbReference type="RefSeq" id="WP_144304406.1">
    <property type="nucleotide sequence ID" value="NZ_QMIE01000021.1"/>
</dbReference>
<organism evidence="1 2">
    <name type="scientific">Oceanidesulfovibrio indonesiensis</name>
    <dbReference type="NCBI Taxonomy" id="54767"/>
    <lineage>
        <taxon>Bacteria</taxon>
        <taxon>Pseudomonadati</taxon>
        <taxon>Thermodesulfobacteriota</taxon>
        <taxon>Desulfovibrionia</taxon>
        <taxon>Desulfovibrionales</taxon>
        <taxon>Desulfovibrionaceae</taxon>
        <taxon>Oceanidesulfovibrio</taxon>
    </lineage>
</organism>
<protein>
    <submittedName>
        <fullName evidence="1">Uncharacterized protein</fullName>
    </submittedName>
</protein>
<name>A0A7M3MAH0_9BACT</name>